<name>A0ABV7YZM0_9BACT</name>
<dbReference type="Gene3D" id="2.40.50.100">
    <property type="match status" value="1"/>
</dbReference>
<dbReference type="EMBL" id="JBHRYQ010000001">
    <property type="protein sequence ID" value="MFC3812624.1"/>
    <property type="molecule type" value="Genomic_DNA"/>
</dbReference>
<evidence type="ECO:0000313" key="2">
    <source>
        <dbReference type="Proteomes" id="UP001595616"/>
    </source>
</evidence>
<dbReference type="Proteomes" id="UP001595616">
    <property type="component" value="Unassembled WGS sequence"/>
</dbReference>
<organism evidence="1 2">
    <name type="scientific">Lacihabitans lacunae</name>
    <dbReference type="NCBI Taxonomy" id="1028214"/>
    <lineage>
        <taxon>Bacteria</taxon>
        <taxon>Pseudomonadati</taxon>
        <taxon>Bacteroidota</taxon>
        <taxon>Cytophagia</taxon>
        <taxon>Cytophagales</taxon>
        <taxon>Leadbetterellaceae</taxon>
        <taxon>Lacihabitans</taxon>
    </lineage>
</organism>
<protein>
    <recommendedName>
        <fullName evidence="3">HlyD family secretion protein</fullName>
    </recommendedName>
</protein>
<keyword evidence="2" id="KW-1185">Reference proteome</keyword>
<comment type="caution">
    <text evidence="1">The sequence shown here is derived from an EMBL/GenBank/DDBJ whole genome shotgun (WGS) entry which is preliminary data.</text>
</comment>
<evidence type="ECO:0008006" key="3">
    <source>
        <dbReference type="Google" id="ProtNLM"/>
    </source>
</evidence>
<reference evidence="2" key="1">
    <citation type="journal article" date="2019" name="Int. J. Syst. Evol. Microbiol.">
        <title>The Global Catalogue of Microorganisms (GCM) 10K type strain sequencing project: providing services to taxonomists for standard genome sequencing and annotation.</title>
        <authorList>
            <consortium name="The Broad Institute Genomics Platform"/>
            <consortium name="The Broad Institute Genome Sequencing Center for Infectious Disease"/>
            <person name="Wu L."/>
            <person name="Ma J."/>
        </authorList>
    </citation>
    <scope>NUCLEOTIDE SEQUENCE [LARGE SCALE GENOMIC DNA]</scope>
    <source>
        <strain evidence="2">CECT 7956</strain>
    </source>
</reference>
<accession>A0ABV7YZM0</accession>
<proteinExistence type="predicted"/>
<dbReference type="RefSeq" id="WP_379839507.1">
    <property type="nucleotide sequence ID" value="NZ_JBHRYQ010000001.1"/>
</dbReference>
<evidence type="ECO:0000313" key="1">
    <source>
        <dbReference type="EMBL" id="MFC3812624.1"/>
    </source>
</evidence>
<sequence>MKKLVLVLIFICGAVSSYFAFLYFPKLSETITNKADRNKYDSVRVFRPIAQNQEKKYVFPARFNTPEIAVFIPRSFIEEIAIGNGDFVKKGETILSILVPSDSSQSDFTKRRVIKAPADGYVKIGDLRVGAMVGNTKISVKSINKLSVSTQIPFAVFSTIKDGISEVKFECPLLPDLNLQGKMESSRTVKQNGLPFMEVTYGVNSPSEMPYDEISLFFSKTLITSTKYTLEHSAVIKDGNRTYIKKLVNGTVMMVDVRLLKDNQTNYLVEGDLSGTDMILKYPNADANTGKFKIPRF</sequence>
<gene>
    <name evidence="1" type="ORF">ACFOOI_18325</name>
</gene>